<dbReference type="VEuPathDB" id="TrichDB:TRFO_16933"/>
<dbReference type="GeneID" id="94833991"/>
<dbReference type="SUPFAM" id="SSF56112">
    <property type="entry name" value="Protein kinase-like (PK-like)"/>
    <property type="match status" value="1"/>
</dbReference>
<organism evidence="2 3">
    <name type="scientific">Tritrichomonas foetus</name>
    <dbReference type="NCBI Taxonomy" id="1144522"/>
    <lineage>
        <taxon>Eukaryota</taxon>
        <taxon>Metamonada</taxon>
        <taxon>Parabasalia</taxon>
        <taxon>Tritrichomonadida</taxon>
        <taxon>Tritrichomonadidae</taxon>
        <taxon>Tritrichomonas</taxon>
    </lineage>
</organism>
<gene>
    <name evidence="2" type="ORF">TRFO_16933</name>
</gene>
<evidence type="ECO:0000313" key="3">
    <source>
        <dbReference type="Proteomes" id="UP000179807"/>
    </source>
</evidence>
<dbReference type="InterPro" id="IPR000719">
    <property type="entry name" value="Prot_kinase_dom"/>
</dbReference>
<dbReference type="AlphaFoldDB" id="A0A1J4KQ07"/>
<protein>
    <recommendedName>
        <fullName evidence="1">Protein kinase domain-containing protein</fullName>
    </recommendedName>
</protein>
<dbReference type="Proteomes" id="UP000179807">
    <property type="component" value="Unassembled WGS sequence"/>
</dbReference>
<keyword evidence="3" id="KW-1185">Reference proteome</keyword>
<dbReference type="RefSeq" id="XP_068366120.1">
    <property type="nucleotide sequence ID" value="XM_068499287.1"/>
</dbReference>
<evidence type="ECO:0000313" key="2">
    <source>
        <dbReference type="EMBL" id="OHT12984.1"/>
    </source>
</evidence>
<dbReference type="InterPro" id="IPR011009">
    <property type="entry name" value="Kinase-like_dom_sf"/>
</dbReference>
<name>A0A1J4KQ07_9EUKA</name>
<dbReference type="Gene3D" id="3.30.200.20">
    <property type="entry name" value="Phosphorylase Kinase, domain 1"/>
    <property type="match status" value="1"/>
</dbReference>
<dbReference type="Pfam" id="PF00069">
    <property type="entry name" value="Pkinase"/>
    <property type="match status" value="1"/>
</dbReference>
<proteinExistence type="predicted"/>
<feature type="domain" description="Protein kinase" evidence="1">
    <location>
        <begin position="69"/>
        <end position="371"/>
    </location>
</feature>
<dbReference type="OrthoDB" id="4062651at2759"/>
<dbReference type="GO" id="GO:0005524">
    <property type="term" value="F:ATP binding"/>
    <property type="evidence" value="ECO:0007669"/>
    <property type="project" value="InterPro"/>
</dbReference>
<dbReference type="PANTHER" id="PTHR44329">
    <property type="entry name" value="SERINE/THREONINE-PROTEIN KINASE TNNI3K-RELATED"/>
    <property type="match status" value="1"/>
</dbReference>
<accession>A0A1J4KQ07</accession>
<dbReference type="PANTHER" id="PTHR44329:SF289">
    <property type="entry name" value="SERINE_THREONINE-PROTEIN KINASE VIK"/>
    <property type="match status" value="1"/>
</dbReference>
<dbReference type="PROSITE" id="PS50011">
    <property type="entry name" value="PROTEIN_KINASE_DOM"/>
    <property type="match status" value="1"/>
</dbReference>
<dbReference type="Gene3D" id="1.10.510.10">
    <property type="entry name" value="Transferase(Phosphotransferase) domain 1"/>
    <property type="match status" value="1"/>
</dbReference>
<evidence type="ECO:0000259" key="1">
    <source>
        <dbReference type="PROSITE" id="PS50011"/>
    </source>
</evidence>
<dbReference type="GO" id="GO:0004674">
    <property type="term" value="F:protein serine/threonine kinase activity"/>
    <property type="evidence" value="ECO:0007669"/>
    <property type="project" value="TreeGrafter"/>
</dbReference>
<sequence length="492" mass="57469">MKKWYFLIQNICILYENLCFYFIENSKGYFRFIRINVENLKSFSKLNEEFYSKNNQNQRMNEDDFYSNCKKIELIKRGPLSTVYLARRLAPADKSKTDNDEIFILKEIFLNPKKNLKIEDIKVSVQAMQTISHPSIHKIFGFNEGDRELFQPPRIYSQYACFRSLDLINPSNLGKHWQTIRMKIIYGVAFAMNLLHCYKPSFIHNDLRPEHILLNEKYEPLLTGFGFPKNYYLHRYVKRYTSPDILKEENENSAIEESLNSHKVDQTCESKPENDYECEEIDKNDIEFQKSCDVFSYGMVLAFLFSGNNPPFAEIADEDTAARIIASGSKLKLPNTTPKPYKKLIRSCTNVHWKKRPKFFDILYKLDTPDFKLPRIDEDEFLEYRKNMVTCKPVVIHTNESHDEIDKLQLVPADKYINKLVEQVSHGHNHGHCNGHCNGNCHCSINRTANTILTVNAQKGHVNTGKKNDERRKSIQLTRPPLPITAKPNTIN</sequence>
<dbReference type="InterPro" id="IPR051681">
    <property type="entry name" value="Ser/Thr_Kinases-Pseudokinases"/>
</dbReference>
<comment type="caution">
    <text evidence="2">The sequence shown here is derived from an EMBL/GenBank/DDBJ whole genome shotgun (WGS) entry which is preliminary data.</text>
</comment>
<reference evidence="2" key="1">
    <citation type="submission" date="2016-10" db="EMBL/GenBank/DDBJ databases">
        <authorList>
            <person name="Benchimol M."/>
            <person name="Almeida L.G."/>
            <person name="Vasconcelos A.T."/>
            <person name="Perreira-Neves A."/>
            <person name="Rosa I.A."/>
            <person name="Tasca T."/>
            <person name="Bogo M.R."/>
            <person name="de Souza W."/>
        </authorList>
    </citation>
    <scope>NUCLEOTIDE SEQUENCE [LARGE SCALE GENOMIC DNA]</scope>
    <source>
        <strain evidence="2">K</strain>
    </source>
</reference>
<dbReference type="EMBL" id="MLAK01000550">
    <property type="protein sequence ID" value="OHT12984.1"/>
    <property type="molecule type" value="Genomic_DNA"/>
</dbReference>